<feature type="region of interest" description="Disordered" evidence="1">
    <location>
        <begin position="1"/>
        <end position="76"/>
    </location>
</feature>
<accession>A0A5M3WV45</accession>
<keyword evidence="3" id="KW-1185">Reference proteome</keyword>
<evidence type="ECO:0000256" key="1">
    <source>
        <dbReference type="SAM" id="MobiDB-lite"/>
    </source>
</evidence>
<evidence type="ECO:0000313" key="3">
    <source>
        <dbReference type="Proteomes" id="UP000331127"/>
    </source>
</evidence>
<sequence length="76" mass="7727">MEDQRTALRIDSGEAADQEETPVPGEGQRGGALDPNSEVSQPAGAESLGWAPGTQLGSGNSVGLLKLKGHDGESIV</sequence>
<dbReference type="AlphaFoldDB" id="A0A5M3WV45"/>
<protein>
    <submittedName>
        <fullName evidence="2">Uncharacterized protein</fullName>
    </submittedName>
</protein>
<reference evidence="2 3" key="1">
    <citation type="submission" date="2019-10" db="EMBL/GenBank/DDBJ databases">
        <title>Whole genome shotgun sequence of Acrocarpospora macrocephala NBRC 16266.</title>
        <authorList>
            <person name="Ichikawa N."/>
            <person name="Kimura A."/>
            <person name="Kitahashi Y."/>
            <person name="Komaki H."/>
            <person name="Oguchi A."/>
        </authorList>
    </citation>
    <scope>NUCLEOTIDE SEQUENCE [LARGE SCALE GENOMIC DNA]</scope>
    <source>
        <strain evidence="2 3">NBRC 16266</strain>
    </source>
</reference>
<proteinExistence type="predicted"/>
<feature type="compositionally biased region" description="Basic and acidic residues" evidence="1">
    <location>
        <begin position="1"/>
        <end position="12"/>
    </location>
</feature>
<dbReference type="EMBL" id="BLAE01000045">
    <property type="protein sequence ID" value="GES13285.1"/>
    <property type="molecule type" value="Genomic_DNA"/>
</dbReference>
<gene>
    <name evidence="2" type="ORF">Amac_068820</name>
</gene>
<comment type="caution">
    <text evidence="2">The sequence shown here is derived from an EMBL/GenBank/DDBJ whole genome shotgun (WGS) entry which is preliminary data.</text>
</comment>
<organism evidence="2 3">
    <name type="scientific">Acrocarpospora macrocephala</name>
    <dbReference type="NCBI Taxonomy" id="150177"/>
    <lineage>
        <taxon>Bacteria</taxon>
        <taxon>Bacillati</taxon>
        <taxon>Actinomycetota</taxon>
        <taxon>Actinomycetes</taxon>
        <taxon>Streptosporangiales</taxon>
        <taxon>Streptosporangiaceae</taxon>
        <taxon>Acrocarpospora</taxon>
    </lineage>
</organism>
<name>A0A5M3WV45_9ACTN</name>
<evidence type="ECO:0000313" key="2">
    <source>
        <dbReference type="EMBL" id="GES13285.1"/>
    </source>
</evidence>
<dbReference type="Proteomes" id="UP000331127">
    <property type="component" value="Unassembled WGS sequence"/>
</dbReference>